<evidence type="ECO:0000256" key="6">
    <source>
        <dbReference type="ARBA" id="ARBA00023316"/>
    </source>
</evidence>
<feature type="binding site" evidence="13">
    <location>
        <position position="33"/>
    </location>
    <ligand>
        <name>UDP-N-acetyl-alpha-D-muramoyl-L-alanyl-D-glutamate</name>
        <dbReference type="ChEBI" id="CHEBI:83900"/>
    </ligand>
</feature>
<dbReference type="AlphaFoldDB" id="A0A7C3RL78"/>
<keyword evidence="13" id="KW-0067">ATP-binding</keyword>
<evidence type="ECO:0000256" key="11">
    <source>
        <dbReference type="ARBA" id="ARBA00076158"/>
    </source>
</evidence>
<feature type="binding site" evidence="13">
    <location>
        <position position="461"/>
    </location>
    <ligand>
        <name>meso-2,6-diaminopimelate</name>
        <dbReference type="ChEBI" id="CHEBI:57791"/>
    </ligand>
</feature>
<comment type="caution">
    <text evidence="13">Lacks conserved residue(s) required for the propagation of feature annotation.</text>
</comment>
<keyword evidence="13" id="KW-0547">Nucleotide-binding</keyword>
<feature type="binding site" evidence="13">
    <location>
        <position position="384"/>
    </location>
    <ligand>
        <name>meso-2,6-diaminopimelate</name>
        <dbReference type="ChEBI" id="CHEBI:57791"/>
    </ligand>
</feature>
<dbReference type="GO" id="GO:0051301">
    <property type="term" value="P:cell division"/>
    <property type="evidence" value="ECO:0007669"/>
    <property type="project" value="UniProtKB-KW"/>
</dbReference>
<organism evidence="18">
    <name type="scientific">Dictyoglomus thermophilum</name>
    <dbReference type="NCBI Taxonomy" id="14"/>
    <lineage>
        <taxon>Bacteria</taxon>
        <taxon>Pseudomonadati</taxon>
        <taxon>Dictyoglomota</taxon>
        <taxon>Dictyoglomia</taxon>
        <taxon>Dictyoglomales</taxon>
        <taxon>Dictyoglomaceae</taxon>
        <taxon>Dictyoglomus</taxon>
    </lineage>
</organism>
<dbReference type="InterPro" id="IPR013221">
    <property type="entry name" value="Mur_ligase_cen"/>
</dbReference>
<dbReference type="GO" id="GO:0071555">
    <property type="term" value="P:cell wall organization"/>
    <property type="evidence" value="ECO:0007669"/>
    <property type="project" value="UniProtKB-KW"/>
</dbReference>
<evidence type="ECO:0000259" key="16">
    <source>
        <dbReference type="Pfam" id="PF02875"/>
    </source>
</evidence>
<dbReference type="Pfam" id="PF02875">
    <property type="entry name" value="Mur_ligase_C"/>
    <property type="match status" value="1"/>
</dbReference>
<dbReference type="InterPro" id="IPR000713">
    <property type="entry name" value="Mur_ligase_N"/>
</dbReference>
<dbReference type="InterPro" id="IPR036565">
    <property type="entry name" value="Mur-like_cat_sf"/>
</dbReference>
<dbReference type="GO" id="GO:0005524">
    <property type="term" value="F:ATP binding"/>
    <property type="evidence" value="ECO:0007669"/>
    <property type="project" value="UniProtKB-UniRule"/>
</dbReference>
<feature type="domain" description="Mur ligase N-terminal catalytic" evidence="15">
    <location>
        <begin position="26"/>
        <end position="91"/>
    </location>
</feature>
<feature type="binding site" evidence="13">
    <location>
        <position position="184"/>
    </location>
    <ligand>
        <name>UDP-N-acetyl-alpha-D-muramoyl-L-alanyl-D-glutamate</name>
        <dbReference type="ChEBI" id="CHEBI:83900"/>
    </ligand>
</feature>
<feature type="binding site" evidence="13">
    <location>
        <position position="192"/>
    </location>
    <ligand>
        <name>UDP-N-acetyl-alpha-D-muramoyl-L-alanyl-D-glutamate</name>
        <dbReference type="ChEBI" id="CHEBI:83900"/>
    </ligand>
</feature>
<dbReference type="EMBL" id="DTIN01000025">
    <property type="protein sequence ID" value="HFX13863.1"/>
    <property type="molecule type" value="Genomic_DNA"/>
</dbReference>
<proteinExistence type="inferred from homology"/>
<evidence type="ECO:0000256" key="14">
    <source>
        <dbReference type="RuleBase" id="RU004135"/>
    </source>
</evidence>
<evidence type="ECO:0000256" key="13">
    <source>
        <dbReference type="HAMAP-Rule" id="MF_00208"/>
    </source>
</evidence>
<dbReference type="NCBIfam" id="NF001124">
    <property type="entry name" value="PRK00139.1-2"/>
    <property type="match status" value="1"/>
</dbReference>
<comment type="function">
    <text evidence="13">Catalyzes the addition of meso-diaminopimelic acid to the nucleotide precursor UDP-N-acetylmuramoyl-L-alanyl-D-glutamate (UMAG) in the biosynthesis of bacterial cell-wall peptidoglycan.</text>
</comment>
<comment type="catalytic activity">
    <reaction evidence="7 13">
        <text>UDP-N-acetyl-alpha-D-muramoyl-L-alanyl-D-glutamate + meso-2,6-diaminopimelate + ATP = UDP-N-acetyl-alpha-D-muramoyl-L-alanyl-gamma-D-glutamyl-meso-2,6-diaminopimelate + ADP + phosphate + H(+)</text>
        <dbReference type="Rhea" id="RHEA:23676"/>
        <dbReference type="ChEBI" id="CHEBI:15378"/>
        <dbReference type="ChEBI" id="CHEBI:30616"/>
        <dbReference type="ChEBI" id="CHEBI:43474"/>
        <dbReference type="ChEBI" id="CHEBI:57791"/>
        <dbReference type="ChEBI" id="CHEBI:83900"/>
        <dbReference type="ChEBI" id="CHEBI:83905"/>
        <dbReference type="ChEBI" id="CHEBI:456216"/>
        <dbReference type="EC" id="6.3.2.13"/>
    </reaction>
</comment>
<keyword evidence="13 18" id="KW-0436">Ligase</keyword>
<evidence type="ECO:0000256" key="3">
    <source>
        <dbReference type="ARBA" id="ARBA00022960"/>
    </source>
</evidence>
<dbReference type="NCBIfam" id="TIGR01085">
    <property type="entry name" value="murE"/>
    <property type="match status" value="1"/>
</dbReference>
<keyword evidence="6 13" id="KW-0961">Cell wall biogenesis/degradation</keyword>
<keyword evidence="5 13" id="KW-0131">Cell cycle</keyword>
<dbReference type="Gene3D" id="3.40.1190.10">
    <property type="entry name" value="Mur-like, catalytic domain"/>
    <property type="match status" value="1"/>
</dbReference>
<dbReference type="SUPFAM" id="SSF53623">
    <property type="entry name" value="MurD-like peptide ligases, catalytic domain"/>
    <property type="match status" value="1"/>
</dbReference>
<dbReference type="UniPathway" id="UPA00219"/>
<evidence type="ECO:0000256" key="7">
    <source>
        <dbReference type="ARBA" id="ARBA00050251"/>
    </source>
</evidence>
<evidence type="ECO:0000256" key="4">
    <source>
        <dbReference type="ARBA" id="ARBA00022984"/>
    </source>
</evidence>
<accession>A0A7C3RL78</accession>
<dbReference type="HAMAP" id="MF_00208">
    <property type="entry name" value="MurE"/>
    <property type="match status" value="1"/>
</dbReference>
<name>A0A7C3RL78_DICTH</name>
<evidence type="ECO:0000256" key="1">
    <source>
        <dbReference type="ARBA" id="ARBA00005898"/>
    </source>
</evidence>
<keyword evidence="2 13" id="KW-0132">Cell division</keyword>
<evidence type="ECO:0000256" key="10">
    <source>
        <dbReference type="ARBA" id="ARBA00075482"/>
    </source>
</evidence>
<dbReference type="InterPro" id="IPR036615">
    <property type="entry name" value="Mur_ligase_C_dom_sf"/>
</dbReference>
<comment type="caution">
    <text evidence="18">The sequence shown here is derived from an EMBL/GenBank/DDBJ whole genome shotgun (WGS) entry which is preliminary data.</text>
</comment>
<evidence type="ECO:0000256" key="12">
    <source>
        <dbReference type="ARBA" id="ARBA00081560"/>
    </source>
</evidence>
<comment type="cofactor">
    <cofactor evidence="13">
        <name>Mg(2+)</name>
        <dbReference type="ChEBI" id="CHEBI:18420"/>
    </cofactor>
</comment>
<feature type="modified residue" description="N6-carboxylysine" evidence="13">
    <location>
        <position position="224"/>
    </location>
</feature>
<reference evidence="18" key="1">
    <citation type="journal article" date="2020" name="mSystems">
        <title>Genome- and Community-Level Interaction Insights into Carbon Utilization and Element Cycling Functions of Hydrothermarchaeota in Hydrothermal Sediment.</title>
        <authorList>
            <person name="Zhou Z."/>
            <person name="Liu Y."/>
            <person name="Xu W."/>
            <person name="Pan J."/>
            <person name="Luo Z.H."/>
            <person name="Li M."/>
        </authorList>
    </citation>
    <scope>NUCLEOTIDE SEQUENCE [LARGE SCALE GENOMIC DNA]</scope>
    <source>
        <strain evidence="18">SpSt-81</strain>
    </source>
</reference>
<dbReference type="GO" id="GO:0000287">
    <property type="term" value="F:magnesium ion binding"/>
    <property type="evidence" value="ECO:0007669"/>
    <property type="project" value="UniProtKB-UniRule"/>
</dbReference>
<feature type="binding site" evidence="13">
    <location>
        <begin position="408"/>
        <end position="411"/>
    </location>
    <ligand>
        <name>meso-2,6-diaminopimelate</name>
        <dbReference type="ChEBI" id="CHEBI:57791"/>
    </ligand>
</feature>
<dbReference type="SUPFAM" id="SSF53244">
    <property type="entry name" value="MurD-like peptide ligases, peptide-binding domain"/>
    <property type="match status" value="1"/>
</dbReference>
<dbReference type="Gene3D" id="3.40.1390.10">
    <property type="entry name" value="MurE/MurF, N-terminal domain"/>
    <property type="match status" value="1"/>
</dbReference>
<evidence type="ECO:0000256" key="5">
    <source>
        <dbReference type="ARBA" id="ARBA00023306"/>
    </source>
</evidence>
<dbReference type="GO" id="GO:0009252">
    <property type="term" value="P:peptidoglycan biosynthetic process"/>
    <property type="evidence" value="ECO:0007669"/>
    <property type="project" value="UniProtKB-UniRule"/>
</dbReference>
<evidence type="ECO:0000256" key="9">
    <source>
        <dbReference type="ARBA" id="ARBA00072883"/>
    </source>
</evidence>
<dbReference type="GO" id="GO:0008360">
    <property type="term" value="P:regulation of cell shape"/>
    <property type="evidence" value="ECO:0007669"/>
    <property type="project" value="UniProtKB-KW"/>
</dbReference>
<dbReference type="PANTHER" id="PTHR23135:SF4">
    <property type="entry name" value="UDP-N-ACETYLMURAMOYL-L-ALANYL-D-GLUTAMATE--2,6-DIAMINOPIMELATE LIGASE MURE HOMOLOG, CHLOROPLASTIC"/>
    <property type="match status" value="1"/>
</dbReference>
<comment type="pathway">
    <text evidence="13 14">Cell wall biogenesis; peptidoglycan biosynthesis.</text>
</comment>
<evidence type="ECO:0000259" key="15">
    <source>
        <dbReference type="Pfam" id="PF01225"/>
    </source>
</evidence>
<dbReference type="NCBIfam" id="NF001126">
    <property type="entry name" value="PRK00139.1-4"/>
    <property type="match status" value="1"/>
</dbReference>
<evidence type="ECO:0000259" key="17">
    <source>
        <dbReference type="Pfam" id="PF08245"/>
    </source>
</evidence>
<dbReference type="GO" id="GO:0005737">
    <property type="term" value="C:cytoplasm"/>
    <property type="evidence" value="ECO:0007669"/>
    <property type="project" value="UniProtKB-SubCell"/>
</dbReference>
<gene>
    <name evidence="13" type="primary">murE</name>
    <name evidence="18" type="ORF">ENW00_06925</name>
</gene>
<dbReference type="GO" id="GO:0008765">
    <property type="term" value="F:UDP-N-acetylmuramoylalanyl-D-glutamate-2,6-diaminopimelate ligase activity"/>
    <property type="evidence" value="ECO:0007669"/>
    <property type="project" value="UniProtKB-UniRule"/>
</dbReference>
<keyword evidence="4 13" id="KW-0573">Peptidoglycan synthesis</keyword>
<dbReference type="InterPro" id="IPR005761">
    <property type="entry name" value="UDP-N-AcMur-Glu-dNH2Pim_ligase"/>
</dbReference>
<evidence type="ECO:0000313" key="18">
    <source>
        <dbReference type="EMBL" id="HFX13863.1"/>
    </source>
</evidence>
<evidence type="ECO:0000256" key="8">
    <source>
        <dbReference type="ARBA" id="ARBA00066633"/>
    </source>
</evidence>
<dbReference type="EC" id="6.3.2.13" evidence="8 13"/>
<comment type="similarity">
    <text evidence="1 13">Belongs to the MurCDEF family. MurE subfamily.</text>
</comment>
<dbReference type="Pfam" id="PF08245">
    <property type="entry name" value="Mur_ligase_M"/>
    <property type="match status" value="1"/>
</dbReference>
<comment type="subcellular location">
    <subcellularLocation>
        <location evidence="13 14">Cytoplasm</location>
    </subcellularLocation>
</comment>
<dbReference type="InterPro" id="IPR004101">
    <property type="entry name" value="Mur_ligase_C"/>
</dbReference>
<keyword evidence="13" id="KW-0460">Magnesium</keyword>
<feature type="binding site" evidence="13">
    <location>
        <position position="465"/>
    </location>
    <ligand>
        <name>meso-2,6-diaminopimelate</name>
        <dbReference type="ChEBI" id="CHEBI:57791"/>
    </ligand>
</feature>
<feature type="binding site" evidence="13">
    <location>
        <begin position="157"/>
        <end position="158"/>
    </location>
    <ligand>
        <name>UDP-N-acetyl-alpha-D-muramoyl-L-alanyl-D-glutamate</name>
        <dbReference type="ChEBI" id="CHEBI:83900"/>
    </ligand>
</feature>
<keyword evidence="3 13" id="KW-0133">Cell shape</keyword>
<protein>
    <recommendedName>
        <fullName evidence="9 13">UDP-N-acetylmuramoyl-L-alanyl-D-glutamate--2,6-diaminopimelate ligase</fullName>
        <ecNumber evidence="8 13">6.3.2.13</ecNumber>
    </recommendedName>
    <alternativeName>
        <fullName evidence="10 13">Meso-A2pm-adding enzyme</fullName>
    </alternativeName>
    <alternativeName>
        <fullName evidence="11 13">Meso-diaminopimelate-adding enzyme</fullName>
    </alternativeName>
    <alternativeName>
        <fullName evidence="12 13">UDP-MurNAc-L-Ala-D-Glu:meso-diaminopimelate ligase</fullName>
    </alternativeName>
    <alternativeName>
        <fullName evidence="13">UDP-MurNAc-tripeptide synthetase</fullName>
    </alternativeName>
    <alternativeName>
        <fullName evidence="13">UDP-N-acetylmuramyl-tripeptide synthetase</fullName>
    </alternativeName>
</protein>
<feature type="binding site" evidence="13">
    <location>
        <begin position="115"/>
        <end position="121"/>
    </location>
    <ligand>
        <name>ATP</name>
        <dbReference type="ChEBI" id="CHEBI:30616"/>
    </ligand>
</feature>
<feature type="domain" description="Mur ligase C-terminal" evidence="16">
    <location>
        <begin position="335"/>
        <end position="463"/>
    </location>
</feature>
<dbReference type="FunFam" id="3.90.190.20:FF:000006">
    <property type="entry name" value="UDP-N-acetylmuramoyl-L-alanyl-D-glutamate--2,6-diaminopimelate ligase"/>
    <property type="match status" value="1"/>
</dbReference>
<evidence type="ECO:0000256" key="2">
    <source>
        <dbReference type="ARBA" id="ARBA00022618"/>
    </source>
</evidence>
<sequence>MKNLQDILGYLKEEIIDIMGSTSLYIEGISVDSRKVKNDYVFFALPGTKDDGKKYIDHAISNGAKVIFYNGDLNYAIKDGITYIKVNDIFKVLGIFSSSFYDFPNKHLKIFGVTGTNGKTTTANLIYHYWKSKGKKSGLIGTIDYRIDDEIYPSNFTTPQPHELQELLRKMVDKEIEYVSMEVSSHALALKRIEGLEFKGVIFTNLTQDHLDFHKTMEEYFNSKMKIFDYLEQDGFGIINKDNEWTGKINLKHKKIYWVSLYDEKADIVLKKVFVDKKGMFIEAITPKGQIELSTKLRGKFNIYNLLFAVGLLIASGENLDDIGKYLATFKGVKGRLEFIEEGQNFDVIVDYAHTPDGLLNVLETIKEFTKGRIIVVFGCGGDRDPTKRDKMGEISAKLSDYVIITSDNPRTEDPLKIIRDIEAGVKRVGFRNYEIIENREEAIKKAIEIAKENDTVLIAGKGHENYQIIGTQKYPFSDQEVARKYIKGRLSGHED</sequence>
<comment type="PTM">
    <text evidence="13">Carboxylation is probably crucial for Mg(2+) binding and, consequently, for the gamma-phosphate positioning of ATP.</text>
</comment>
<dbReference type="SUPFAM" id="SSF63418">
    <property type="entry name" value="MurE/MurF N-terminal domain"/>
    <property type="match status" value="1"/>
</dbReference>
<dbReference type="PANTHER" id="PTHR23135">
    <property type="entry name" value="MUR LIGASE FAMILY MEMBER"/>
    <property type="match status" value="1"/>
</dbReference>
<dbReference type="Pfam" id="PF01225">
    <property type="entry name" value="Mur_ligase"/>
    <property type="match status" value="1"/>
</dbReference>
<dbReference type="Gene3D" id="3.90.190.20">
    <property type="entry name" value="Mur ligase, C-terminal domain"/>
    <property type="match status" value="1"/>
</dbReference>
<feature type="short sequence motif" description="Meso-diaminopimelate recognition motif" evidence="13">
    <location>
        <begin position="408"/>
        <end position="411"/>
    </location>
</feature>
<dbReference type="InterPro" id="IPR035911">
    <property type="entry name" value="MurE/MurF_N"/>
</dbReference>
<feature type="domain" description="Mur ligase central" evidence="17">
    <location>
        <begin position="113"/>
        <end position="312"/>
    </location>
</feature>
<keyword evidence="13" id="KW-0963">Cytoplasm</keyword>